<keyword evidence="3 4" id="KW-0274">FAD</keyword>
<dbReference type="PROSITE" id="PS51645">
    <property type="entry name" value="PHR_CRY_ALPHA_BETA"/>
    <property type="match status" value="1"/>
</dbReference>
<keyword evidence="8" id="KW-0456">Lyase</keyword>
<evidence type="ECO:0000256" key="1">
    <source>
        <dbReference type="ARBA" id="ARBA00001932"/>
    </source>
</evidence>
<dbReference type="Gene3D" id="3.40.50.620">
    <property type="entry name" value="HUPs"/>
    <property type="match status" value="1"/>
</dbReference>
<reference evidence="8 9" key="1">
    <citation type="submission" date="2016-10" db="EMBL/GenBank/DDBJ databases">
        <title>Rhodobacter sp. LPB0142, isolated from sea water.</title>
        <authorList>
            <person name="Kim E."/>
            <person name="Yi H."/>
        </authorList>
    </citation>
    <scope>NUCLEOTIDE SEQUENCE [LARGE SCALE GENOMIC DNA]</scope>
    <source>
        <strain evidence="8 9">LPB0142</strain>
    </source>
</reference>
<protein>
    <submittedName>
        <fullName evidence="8">Deoxyribodipyrimidine photolyase</fullName>
    </submittedName>
</protein>
<comment type="cofactor">
    <cofactor evidence="1">
        <name>(6R)-5,10-methylene-5,6,7,8-tetrahydrofolate</name>
        <dbReference type="ChEBI" id="CHEBI:15636"/>
    </cofactor>
</comment>
<feature type="binding site" evidence="4">
    <location>
        <position position="224"/>
    </location>
    <ligand>
        <name>FAD</name>
        <dbReference type="ChEBI" id="CHEBI:57692"/>
    </ligand>
</feature>
<gene>
    <name evidence="8" type="ORF">LPB142_08485</name>
</gene>
<dbReference type="InterPro" id="IPR002081">
    <property type="entry name" value="Cryptochrome/DNA_photolyase_1"/>
</dbReference>
<proteinExistence type="inferred from homology"/>
<evidence type="ECO:0000256" key="5">
    <source>
        <dbReference type="PIRSR" id="PIRSR602081-2"/>
    </source>
</evidence>
<dbReference type="InterPro" id="IPR006050">
    <property type="entry name" value="DNA_photolyase_N"/>
</dbReference>
<keyword evidence="6" id="KW-0157">Chromophore</keyword>
<dbReference type="InterPro" id="IPR036155">
    <property type="entry name" value="Crypto/Photolyase_N_sf"/>
</dbReference>
<comment type="similarity">
    <text evidence="6">Belongs to the DNA photolyase family.</text>
</comment>
<comment type="cofactor">
    <cofactor evidence="4">
        <name>FAD</name>
        <dbReference type="ChEBI" id="CHEBI:57692"/>
    </cofactor>
    <text evidence="4">Binds 1 FAD per subunit.</text>
</comment>
<dbReference type="Gene3D" id="1.10.579.10">
    <property type="entry name" value="DNA Cyclobutane Dipyrimidine Photolyase, subunit A, domain 3"/>
    <property type="match status" value="1"/>
</dbReference>
<feature type="binding site" evidence="4">
    <location>
        <begin position="236"/>
        <end position="240"/>
    </location>
    <ligand>
        <name>FAD</name>
        <dbReference type="ChEBI" id="CHEBI:57692"/>
    </ligand>
</feature>
<dbReference type="PANTHER" id="PTHR11455:SF9">
    <property type="entry name" value="CRYPTOCHROME CIRCADIAN CLOCK 5 ISOFORM X1"/>
    <property type="match status" value="1"/>
</dbReference>
<dbReference type="STRING" id="1850250.LPB142_08485"/>
<dbReference type="SUPFAM" id="SSF52425">
    <property type="entry name" value="Cryptochrome/photolyase, N-terminal domain"/>
    <property type="match status" value="1"/>
</dbReference>
<evidence type="ECO:0000256" key="4">
    <source>
        <dbReference type="PIRSR" id="PIRSR602081-1"/>
    </source>
</evidence>
<feature type="binding site" evidence="4">
    <location>
        <begin position="371"/>
        <end position="373"/>
    </location>
    <ligand>
        <name>FAD</name>
        <dbReference type="ChEBI" id="CHEBI:57692"/>
    </ligand>
</feature>
<evidence type="ECO:0000259" key="7">
    <source>
        <dbReference type="PROSITE" id="PS51645"/>
    </source>
</evidence>
<dbReference type="GO" id="GO:0003677">
    <property type="term" value="F:DNA binding"/>
    <property type="evidence" value="ECO:0007669"/>
    <property type="project" value="TreeGrafter"/>
</dbReference>
<feature type="domain" description="Photolyase/cryptochrome alpha/beta" evidence="7">
    <location>
        <begin position="5"/>
        <end position="131"/>
    </location>
</feature>
<dbReference type="EMBL" id="CP017781">
    <property type="protein sequence ID" value="AOZ69344.1"/>
    <property type="molecule type" value="Genomic_DNA"/>
</dbReference>
<feature type="site" description="Electron transfer via tryptophanyl radical" evidence="5">
    <location>
        <position position="381"/>
    </location>
</feature>
<dbReference type="Pfam" id="PF03441">
    <property type="entry name" value="FAD_binding_7"/>
    <property type="match status" value="1"/>
</dbReference>
<dbReference type="GO" id="GO:0071949">
    <property type="term" value="F:FAD binding"/>
    <property type="evidence" value="ECO:0007669"/>
    <property type="project" value="TreeGrafter"/>
</dbReference>
<accession>A0A1D9MBU3</accession>
<dbReference type="PRINTS" id="PR00147">
    <property type="entry name" value="DNAPHOTLYASE"/>
</dbReference>
<evidence type="ECO:0000256" key="3">
    <source>
        <dbReference type="ARBA" id="ARBA00022827"/>
    </source>
</evidence>
<dbReference type="SUPFAM" id="SSF48173">
    <property type="entry name" value="Cryptochrome/photolyase FAD-binding domain"/>
    <property type="match status" value="1"/>
</dbReference>
<dbReference type="Proteomes" id="UP000176562">
    <property type="component" value="Chromosome"/>
</dbReference>
<dbReference type="InterPro" id="IPR005101">
    <property type="entry name" value="Cryptochr/Photolyase_FAD-bd"/>
</dbReference>
<dbReference type="GO" id="GO:0009416">
    <property type="term" value="P:response to light stimulus"/>
    <property type="evidence" value="ECO:0007669"/>
    <property type="project" value="TreeGrafter"/>
</dbReference>
<keyword evidence="2 4" id="KW-0285">Flavoprotein</keyword>
<evidence type="ECO:0000256" key="6">
    <source>
        <dbReference type="RuleBase" id="RU004182"/>
    </source>
</evidence>
<evidence type="ECO:0000313" key="8">
    <source>
        <dbReference type="EMBL" id="AOZ69344.1"/>
    </source>
</evidence>
<dbReference type="KEGG" id="rhp:LPB142_08485"/>
<dbReference type="GO" id="GO:0003904">
    <property type="term" value="F:deoxyribodipyrimidine photo-lyase activity"/>
    <property type="evidence" value="ECO:0007669"/>
    <property type="project" value="TreeGrafter"/>
</dbReference>
<keyword evidence="9" id="KW-1185">Reference proteome</keyword>
<dbReference type="InterPro" id="IPR014729">
    <property type="entry name" value="Rossmann-like_a/b/a_fold"/>
</dbReference>
<dbReference type="InterPro" id="IPR036134">
    <property type="entry name" value="Crypto/Photolyase_FAD-like_sf"/>
</dbReference>
<dbReference type="PANTHER" id="PTHR11455">
    <property type="entry name" value="CRYPTOCHROME"/>
    <property type="match status" value="1"/>
</dbReference>
<name>A0A1D9MBU3_9RHOB</name>
<evidence type="ECO:0000256" key="2">
    <source>
        <dbReference type="ARBA" id="ARBA00022630"/>
    </source>
</evidence>
<organism evidence="8 9">
    <name type="scientific">Rhodobacter xanthinilyticus</name>
    <dbReference type="NCBI Taxonomy" id="1850250"/>
    <lineage>
        <taxon>Bacteria</taxon>
        <taxon>Pseudomonadati</taxon>
        <taxon>Pseudomonadota</taxon>
        <taxon>Alphaproteobacteria</taxon>
        <taxon>Rhodobacterales</taxon>
        <taxon>Rhodobacter group</taxon>
        <taxon>Rhodobacter</taxon>
    </lineage>
</organism>
<feature type="site" description="Electron transfer via tryptophanyl radical" evidence="5">
    <location>
        <position position="305"/>
    </location>
</feature>
<dbReference type="Pfam" id="PF00875">
    <property type="entry name" value="DNA_photolyase"/>
    <property type="match status" value="1"/>
</dbReference>
<dbReference type="RefSeq" id="WP_071166108.1">
    <property type="nucleotide sequence ID" value="NZ_CP017781.1"/>
</dbReference>
<sequence>MSALKPLIFWFRRDLRLHDHPGLAAAVATGRPIVPLFILDESFETLGAAPKWRLGAGLAAFAARLARAGAPLILRRGPARAVLEALIAETGAEAVFWSRLYDAPARARDTEIKSALKSAGIAAQSFPGFLLHEPLVIETKTGGPYKVYTPYWRAVRDRDPGAEAPEIHELRPASLDIQSDNLEDWRLGAAMNRGAAVLAKHARPGEAAALDRLAAFLVGPVEAYAERRDFPAEPATSRLSEHLTLGEISPRRIWHAGRARMIAGAPGAETFLKELVWREFAWHLFFHFPAMDRESWRPEWASFEWQGESPVAEAWRRGQTGEPFVDAALRELFATGFIHNRARMVAASYLTKHLRTDWRIGLAWFAECLIDWDPASNAMGWQWVAGSGPDAAPYFRIFNPDGQAEKFDPKGTYRRKFMYEATPVPSLAQDFLDAAPRAWGLAPGGARPRPLVGLAAGREAALAAYQAWRAGS</sequence>
<dbReference type="Gene3D" id="1.25.40.80">
    <property type="match status" value="1"/>
</dbReference>
<feature type="site" description="Electron transfer via tryptophanyl radical" evidence="5">
    <location>
        <position position="358"/>
    </location>
</feature>
<evidence type="ECO:0000313" key="9">
    <source>
        <dbReference type="Proteomes" id="UP000176562"/>
    </source>
</evidence>
<feature type="binding site" evidence="4">
    <location>
        <position position="271"/>
    </location>
    <ligand>
        <name>FAD</name>
        <dbReference type="ChEBI" id="CHEBI:57692"/>
    </ligand>
</feature>
<dbReference type="AlphaFoldDB" id="A0A1D9MBU3"/>